<evidence type="ECO:0000259" key="1">
    <source>
        <dbReference type="Pfam" id="PF09423"/>
    </source>
</evidence>
<accession>A0A2P7QM37</accession>
<dbReference type="EMBL" id="PXYI01000005">
    <property type="protein sequence ID" value="PSJ39014.1"/>
    <property type="molecule type" value="Genomic_DNA"/>
</dbReference>
<dbReference type="CDD" id="cd07389">
    <property type="entry name" value="MPP_PhoD"/>
    <property type="match status" value="1"/>
</dbReference>
<organism evidence="3 4">
    <name type="scientific">Allosphingosinicella deserti</name>
    <dbReference type="NCBI Taxonomy" id="2116704"/>
    <lineage>
        <taxon>Bacteria</taxon>
        <taxon>Pseudomonadati</taxon>
        <taxon>Pseudomonadota</taxon>
        <taxon>Alphaproteobacteria</taxon>
        <taxon>Sphingomonadales</taxon>
        <taxon>Sphingomonadaceae</taxon>
        <taxon>Allosphingosinicella</taxon>
    </lineage>
</organism>
<dbReference type="Gene3D" id="2.60.40.380">
    <property type="entry name" value="Purple acid phosphatase-like, N-terminal"/>
    <property type="match status" value="1"/>
</dbReference>
<dbReference type="InterPro" id="IPR052900">
    <property type="entry name" value="Phospholipid_Metab_Enz"/>
</dbReference>
<dbReference type="InterPro" id="IPR029052">
    <property type="entry name" value="Metallo-depent_PP-like"/>
</dbReference>
<reference evidence="3 4" key="1">
    <citation type="submission" date="2018-03" db="EMBL/GenBank/DDBJ databases">
        <title>The draft genome of Sphingosinicella sp. GL-C-18.</title>
        <authorList>
            <person name="Liu L."/>
            <person name="Li L."/>
            <person name="Liang L."/>
            <person name="Zhang X."/>
            <person name="Wang T."/>
        </authorList>
    </citation>
    <scope>NUCLEOTIDE SEQUENCE [LARGE SCALE GENOMIC DNA]</scope>
    <source>
        <strain evidence="3 4">GL-C-18</strain>
    </source>
</reference>
<dbReference type="InterPro" id="IPR032093">
    <property type="entry name" value="PhoD_N"/>
</dbReference>
<evidence type="ECO:0000313" key="4">
    <source>
        <dbReference type="Proteomes" id="UP000241167"/>
    </source>
</evidence>
<name>A0A2P7QM37_9SPHN</name>
<dbReference type="PANTHER" id="PTHR43606:SF2">
    <property type="entry name" value="ALKALINE PHOSPHATASE FAMILY PROTEIN (AFU_ORTHOLOGUE AFUA_5G03860)"/>
    <property type="match status" value="1"/>
</dbReference>
<sequence length="541" mass="58870">MTLHLDRRLLLKAGVLGLGALPLPGAAAMLAARGFTHGVASGEPTASSVLLWTRFVAANDSKLRCEIATDDQFTSVVGGGEVQAHGERDHTAKLVVGGLAPGRWYHYRFIAPDGSKSPVGRTRTLPQGEVSRFGIGLFSCSNLGYGWFNAYAHAAGRDDLDLIVHVGDYLYEYGAGTYPSAKELVPGRLIQPDHEMVALADYRLRYAAYRADPDLQRLHQRFPMIAQWDDHEFTNDAWKDGAENHQPESEGDWAARKAAAERVYREWMPIADKRYDQFEIGSLATLFRLETRIEARDKQLDLGAALAGQADLTKTLNDFRAGPWSDPSRTLLGATQEKWLGDGLARSTRAGTRWQILAQQVIMGNLRFPLEATNWVSPNAPEKARQRAQAAVAASRAGLPFNLDAWDGYPAARGRLIRQAQESDANLVVLAGDSHNAWANNLSDGASKVGVEFAGHSVTSPGFEAYAPQVPAATIAAGLRAANPGLAFTDTSRRGYVSLELTPDQVTGAFHFLSGIKERATTLAETRRFSVQHGARVLQGA</sequence>
<dbReference type="PROSITE" id="PS51318">
    <property type="entry name" value="TAT"/>
    <property type="match status" value="1"/>
</dbReference>
<dbReference type="InterPro" id="IPR006311">
    <property type="entry name" value="TAT_signal"/>
</dbReference>
<proteinExistence type="predicted"/>
<keyword evidence="4" id="KW-1185">Reference proteome</keyword>
<dbReference type="Pfam" id="PF09423">
    <property type="entry name" value="PhoD"/>
    <property type="match status" value="1"/>
</dbReference>
<dbReference type="InterPro" id="IPR038607">
    <property type="entry name" value="PhoD-like_sf"/>
</dbReference>
<dbReference type="Gene3D" id="3.60.21.70">
    <property type="entry name" value="PhoD-like phosphatase"/>
    <property type="match status" value="1"/>
</dbReference>
<evidence type="ECO:0000313" key="3">
    <source>
        <dbReference type="EMBL" id="PSJ39014.1"/>
    </source>
</evidence>
<dbReference type="Proteomes" id="UP000241167">
    <property type="component" value="Unassembled WGS sequence"/>
</dbReference>
<dbReference type="OrthoDB" id="327733at2"/>
<dbReference type="SUPFAM" id="SSF56300">
    <property type="entry name" value="Metallo-dependent phosphatases"/>
    <property type="match status" value="1"/>
</dbReference>
<gene>
    <name evidence="3" type="ORF">C7I55_17100</name>
</gene>
<dbReference type="RefSeq" id="WP_106514212.1">
    <property type="nucleotide sequence ID" value="NZ_PXYI01000005.1"/>
</dbReference>
<feature type="domain" description="PhoD-like phosphatase metallophosphatase" evidence="1">
    <location>
        <begin position="137"/>
        <end position="509"/>
    </location>
</feature>
<dbReference type="PANTHER" id="PTHR43606">
    <property type="entry name" value="PHOSPHATASE, PUTATIVE (AFU_ORTHOLOGUE AFUA_6G08710)-RELATED"/>
    <property type="match status" value="1"/>
</dbReference>
<comment type="caution">
    <text evidence="3">The sequence shown here is derived from an EMBL/GenBank/DDBJ whole genome shotgun (WGS) entry which is preliminary data.</text>
</comment>
<protein>
    <submittedName>
        <fullName evidence="3">Alkaline phosphatase</fullName>
    </submittedName>
</protein>
<feature type="domain" description="Phospholipase D N-terminal" evidence="2">
    <location>
        <begin position="37"/>
        <end position="124"/>
    </location>
</feature>
<dbReference type="InterPro" id="IPR018946">
    <property type="entry name" value="PhoD-like_MPP"/>
</dbReference>
<dbReference type="AlphaFoldDB" id="A0A2P7QM37"/>
<dbReference type="Pfam" id="PF16655">
    <property type="entry name" value="PhoD_N"/>
    <property type="match status" value="1"/>
</dbReference>
<evidence type="ECO:0000259" key="2">
    <source>
        <dbReference type="Pfam" id="PF16655"/>
    </source>
</evidence>